<name>A0A7V8VH44_9BACT</name>
<dbReference type="GO" id="GO:0003723">
    <property type="term" value="F:RNA binding"/>
    <property type="evidence" value="ECO:0007669"/>
    <property type="project" value="InterPro"/>
</dbReference>
<dbReference type="EMBL" id="JACEFB010000019">
    <property type="protein sequence ID" value="MBA2227816.1"/>
    <property type="molecule type" value="Genomic_DNA"/>
</dbReference>
<dbReference type="GO" id="GO:0009982">
    <property type="term" value="F:pseudouridine synthase activity"/>
    <property type="evidence" value="ECO:0007669"/>
    <property type="project" value="InterPro"/>
</dbReference>
<dbReference type="Gene3D" id="3.30.2350.10">
    <property type="entry name" value="Pseudouridine synthase"/>
    <property type="match status" value="1"/>
</dbReference>
<dbReference type="RefSeq" id="WP_194539677.1">
    <property type="nucleotide sequence ID" value="NZ_JACEFB010000019.1"/>
</dbReference>
<dbReference type="GO" id="GO:0006396">
    <property type="term" value="P:RNA processing"/>
    <property type="evidence" value="ECO:0007669"/>
    <property type="project" value="UniProtKB-ARBA"/>
</dbReference>
<reference evidence="2 3" key="1">
    <citation type="submission" date="2020-07" db="EMBL/GenBank/DDBJ databases">
        <title>Thermogemmata thermophila gen. nov., sp. nov., a novel moderate thermophilic planctomycete from a Kamchatka hot spring.</title>
        <authorList>
            <person name="Elcheninov A.G."/>
            <person name="Podosokorskaya O.A."/>
            <person name="Kovaleva O.L."/>
            <person name="Novikov A."/>
            <person name="Bonch-Osmolovskaya E.A."/>
            <person name="Toshchakov S.V."/>
            <person name="Kublanov I.V."/>
        </authorList>
    </citation>
    <scope>NUCLEOTIDE SEQUENCE [LARGE SCALE GENOMIC DNA]</scope>
    <source>
        <strain evidence="2 3">2918</strain>
    </source>
</reference>
<protein>
    <submittedName>
        <fullName evidence="2">RluA family pseudouridine synthase</fullName>
    </submittedName>
</protein>
<proteinExistence type="predicted"/>
<dbReference type="Proteomes" id="UP000542342">
    <property type="component" value="Unassembled WGS sequence"/>
</dbReference>
<organism evidence="2 3">
    <name type="scientific">Thermogemmata fonticola</name>
    <dbReference type="NCBI Taxonomy" id="2755323"/>
    <lineage>
        <taxon>Bacteria</taxon>
        <taxon>Pseudomonadati</taxon>
        <taxon>Planctomycetota</taxon>
        <taxon>Planctomycetia</taxon>
        <taxon>Gemmatales</taxon>
        <taxon>Gemmataceae</taxon>
        <taxon>Thermogemmata</taxon>
    </lineage>
</organism>
<gene>
    <name evidence="2" type="ORF">H0921_16775</name>
</gene>
<accession>A0A7V8VH44</accession>
<comment type="caution">
    <text evidence="2">The sequence shown here is derived from an EMBL/GenBank/DDBJ whole genome shotgun (WGS) entry which is preliminary data.</text>
</comment>
<dbReference type="GO" id="GO:0140098">
    <property type="term" value="F:catalytic activity, acting on RNA"/>
    <property type="evidence" value="ECO:0007669"/>
    <property type="project" value="UniProtKB-ARBA"/>
</dbReference>
<dbReference type="GO" id="GO:0001522">
    <property type="term" value="P:pseudouridine synthesis"/>
    <property type="evidence" value="ECO:0007669"/>
    <property type="project" value="InterPro"/>
</dbReference>
<dbReference type="CDD" id="cd02869">
    <property type="entry name" value="PseudoU_synth_RluA_like"/>
    <property type="match status" value="1"/>
</dbReference>
<sequence>MEGVTEWILHEDRHIIVVNKPGGLATQAPAGIPSVEDEVKEYLRQKYNKPGGVYLGVPQRLDRPVSGVLVLARQTKAARRLHEQFQQRTVEKEYWAVVSGRVEPPEGSWQDWLRKVPEVARVERSQLGEAGAKWAETRYRVLAWGEELTWLAFYPQTGRMHQLRAQAAWRDHPILGDTLYGSTHSFGPEAADNRGRCIALHARRLTLRHPLHGEFGQRCTFIAPLPGYWEPLKELFPSLREAAIL</sequence>
<dbReference type="Pfam" id="PF00849">
    <property type="entry name" value="PseudoU_synth_2"/>
    <property type="match status" value="1"/>
</dbReference>
<dbReference type="InterPro" id="IPR006145">
    <property type="entry name" value="PsdUridine_synth_RsuA/RluA"/>
</dbReference>
<dbReference type="PANTHER" id="PTHR21600">
    <property type="entry name" value="MITOCHONDRIAL RNA PSEUDOURIDINE SYNTHASE"/>
    <property type="match status" value="1"/>
</dbReference>
<dbReference type="InterPro" id="IPR050188">
    <property type="entry name" value="RluA_PseudoU_synthase"/>
</dbReference>
<dbReference type="InterPro" id="IPR020103">
    <property type="entry name" value="PsdUridine_synth_cat_dom_sf"/>
</dbReference>
<evidence type="ECO:0000313" key="2">
    <source>
        <dbReference type="EMBL" id="MBA2227816.1"/>
    </source>
</evidence>
<keyword evidence="3" id="KW-1185">Reference proteome</keyword>
<evidence type="ECO:0000259" key="1">
    <source>
        <dbReference type="Pfam" id="PF00849"/>
    </source>
</evidence>
<feature type="domain" description="Pseudouridine synthase RsuA/RluA-like" evidence="1">
    <location>
        <begin position="14"/>
        <end position="168"/>
    </location>
</feature>
<dbReference type="SUPFAM" id="SSF55120">
    <property type="entry name" value="Pseudouridine synthase"/>
    <property type="match status" value="1"/>
</dbReference>
<evidence type="ECO:0000313" key="3">
    <source>
        <dbReference type="Proteomes" id="UP000542342"/>
    </source>
</evidence>
<dbReference type="AlphaFoldDB" id="A0A7V8VH44"/>